<keyword evidence="4" id="KW-1185">Reference proteome</keyword>
<evidence type="ECO:0000259" key="2">
    <source>
        <dbReference type="Pfam" id="PF12229"/>
    </source>
</evidence>
<dbReference type="RefSeq" id="WP_066627626.1">
    <property type="nucleotide sequence ID" value="NZ_FQXL01000006.1"/>
</dbReference>
<dbReference type="Pfam" id="PF04294">
    <property type="entry name" value="VanW"/>
    <property type="match status" value="1"/>
</dbReference>
<comment type="caution">
    <text evidence="3">The sequence shown here is derived from an EMBL/GenBank/DDBJ whole genome shotgun (WGS) entry which is preliminary data.</text>
</comment>
<keyword evidence="1" id="KW-0472">Membrane</keyword>
<dbReference type="InterPro" id="IPR052913">
    <property type="entry name" value="Glycopeptide_resist_protein"/>
</dbReference>
<dbReference type="InterPro" id="IPR007391">
    <property type="entry name" value="Vancomycin_resist_VanW"/>
</dbReference>
<protein>
    <submittedName>
        <fullName evidence="3">Vancomycin B-type resistance protein VanW</fullName>
    </submittedName>
</protein>
<name>A0A162RMY3_9CLOT</name>
<dbReference type="InterPro" id="IPR022029">
    <property type="entry name" value="YoaR-like_PG-bd"/>
</dbReference>
<dbReference type="EMBL" id="LWAE01000006">
    <property type="protein sequence ID" value="KZL90144.1"/>
    <property type="molecule type" value="Genomic_DNA"/>
</dbReference>
<dbReference type="Proteomes" id="UP000076603">
    <property type="component" value="Unassembled WGS sequence"/>
</dbReference>
<feature type="transmembrane region" description="Helical" evidence="1">
    <location>
        <begin position="12"/>
        <end position="33"/>
    </location>
</feature>
<keyword evidence="1" id="KW-1133">Transmembrane helix</keyword>
<accession>A0A162RMY3</accession>
<feature type="domain" description="YoaR-like putative peptidoglycan binding" evidence="2">
    <location>
        <begin position="90"/>
        <end position="199"/>
    </location>
</feature>
<evidence type="ECO:0000313" key="3">
    <source>
        <dbReference type="EMBL" id="KZL90144.1"/>
    </source>
</evidence>
<reference evidence="3 4" key="1">
    <citation type="submission" date="2016-04" db="EMBL/GenBank/DDBJ databases">
        <title>Genome sequence of Clostridium magnum DSM 2767.</title>
        <authorList>
            <person name="Poehlein A."/>
            <person name="Uhlig R."/>
            <person name="Fischer R."/>
            <person name="Bahl H."/>
            <person name="Daniel R."/>
        </authorList>
    </citation>
    <scope>NUCLEOTIDE SEQUENCE [LARGE SCALE GENOMIC DNA]</scope>
    <source>
        <strain evidence="3 4">DSM 2767</strain>
    </source>
</reference>
<keyword evidence="1" id="KW-0812">Transmembrane</keyword>
<evidence type="ECO:0000256" key="1">
    <source>
        <dbReference type="SAM" id="Phobius"/>
    </source>
</evidence>
<gene>
    <name evidence="3" type="primary">vanW_1</name>
    <name evidence="3" type="ORF">CLMAG_46360</name>
</gene>
<evidence type="ECO:0000313" key="4">
    <source>
        <dbReference type="Proteomes" id="UP000076603"/>
    </source>
</evidence>
<dbReference type="STRING" id="1121326.CLMAG_46360"/>
<dbReference type="PATRIC" id="fig|1121326.3.peg.4696"/>
<dbReference type="PANTHER" id="PTHR35788">
    <property type="entry name" value="EXPORTED PROTEIN-RELATED"/>
    <property type="match status" value="1"/>
</dbReference>
<proteinExistence type="predicted"/>
<dbReference type="PANTHER" id="PTHR35788:SF1">
    <property type="entry name" value="EXPORTED PROTEIN"/>
    <property type="match status" value="1"/>
</dbReference>
<organism evidence="3 4">
    <name type="scientific">Clostridium magnum DSM 2767</name>
    <dbReference type="NCBI Taxonomy" id="1121326"/>
    <lineage>
        <taxon>Bacteria</taxon>
        <taxon>Bacillati</taxon>
        <taxon>Bacillota</taxon>
        <taxon>Clostridia</taxon>
        <taxon>Eubacteriales</taxon>
        <taxon>Clostridiaceae</taxon>
        <taxon>Clostridium</taxon>
    </lineage>
</organism>
<dbReference type="OrthoDB" id="9797191at2"/>
<dbReference type="AlphaFoldDB" id="A0A162RMY3"/>
<sequence>MESSIKSSKGNYIFGIIGALVILASVLSGYITYHYSEIKYWDKLIYPGVTVEGINLSGKTKDQAALIIKQIYSDKISNNKINITAVDKKYTLDYSKISPKYNLNQVIDQVYAYGKNLNLFSKYTIIKSPKTMNYKLKFSYDINPIKSTIDSIEQDVNKQPINASLEVMSDGFNIIPEQNGSKLDKEKLEKDILAQIDSGMLDNVEFKASMLVSEPRIKGSMLKGIDSRIGEFSTSFGGISSSERANNISIATKSINGTVLLPGEEFSFNGVVGERTEDKGYEAAPVIVDNKLESGLGGGICQVSTTLYNAVNNAGLPSIERTHHTLPVHYVESGMDATVDYGNIDYKFKNTLNSPIYIEAYTSAGNVVFNLYSNSTERN</sequence>
<dbReference type="Pfam" id="PF12229">
    <property type="entry name" value="PG_binding_4"/>
    <property type="match status" value="1"/>
</dbReference>